<proteinExistence type="predicted"/>
<sequence>MALNPRYTVKRVKHGGESVMVWGAFSSCGVGPIVRVQGIMDQHQYKNIPKNVMEPYSFENMPVRYIFLHDNDPKHNSRLVKSWLSDKNIDILESSDLNPIENL</sequence>
<accession>A0A034WB82</accession>
<dbReference type="Gene3D" id="3.30.420.10">
    <property type="entry name" value="Ribonuclease H-like superfamily/Ribonuclease H"/>
    <property type="match status" value="1"/>
</dbReference>
<reference evidence="1" key="1">
    <citation type="journal article" date="2014" name="BMC Genomics">
        <title>Characterizing the developmental transcriptome of the oriental fruit fly, Bactrocera dorsalis (Diptera: Tephritidae) through comparative genomic analysis with Drosophila melanogaster utilizing modENCODE datasets.</title>
        <authorList>
            <person name="Geib S.M."/>
            <person name="Calla B."/>
            <person name="Hall B."/>
            <person name="Hou S."/>
            <person name="Manoukis N.C."/>
        </authorList>
    </citation>
    <scope>NUCLEOTIDE SEQUENCE</scope>
    <source>
        <strain evidence="1">Punador</strain>
    </source>
</reference>
<name>A0A034WB82_BACDO</name>
<dbReference type="PROSITE" id="PS51257">
    <property type="entry name" value="PROKAR_LIPOPROTEIN"/>
    <property type="match status" value="1"/>
</dbReference>
<dbReference type="GO" id="GO:0003676">
    <property type="term" value="F:nucleic acid binding"/>
    <property type="evidence" value="ECO:0007669"/>
    <property type="project" value="InterPro"/>
</dbReference>
<gene>
    <name evidence="1" type="primary">TC1A</name>
</gene>
<organism evidence="1">
    <name type="scientific">Bactrocera dorsalis</name>
    <name type="common">Oriental fruit fly</name>
    <name type="synonym">Dacus dorsalis</name>
    <dbReference type="NCBI Taxonomy" id="27457"/>
    <lineage>
        <taxon>Eukaryota</taxon>
        <taxon>Metazoa</taxon>
        <taxon>Ecdysozoa</taxon>
        <taxon>Arthropoda</taxon>
        <taxon>Hexapoda</taxon>
        <taxon>Insecta</taxon>
        <taxon>Pterygota</taxon>
        <taxon>Neoptera</taxon>
        <taxon>Endopterygota</taxon>
        <taxon>Diptera</taxon>
        <taxon>Brachycera</taxon>
        <taxon>Muscomorpha</taxon>
        <taxon>Tephritoidea</taxon>
        <taxon>Tephritidae</taxon>
        <taxon>Bactrocera</taxon>
        <taxon>Bactrocera</taxon>
    </lineage>
</organism>
<dbReference type="EMBL" id="GAKP01006993">
    <property type="protein sequence ID" value="JAC51959.1"/>
    <property type="molecule type" value="Transcribed_RNA"/>
</dbReference>
<dbReference type="AlphaFoldDB" id="A0A034WB82"/>
<dbReference type="InterPro" id="IPR036397">
    <property type="entry name" value="RNaseH_sf"/>
</dbReference>
<protein>
    <submittedName>
        <fullName evidence="1">Transposable element Tc1 transposase</fullName>
    </submittedName>
</protein>
<evidence type="ECO:0000313" key="1">
    <source>
        <dbReference type="EMBL" id="JAC51959.1"/>
    </source>
</evidence>